<feature type="domain" description="Macro" evidence="1">
    <location>
        <begin position="1"/>
        <end position="134"/>
    </location>
</feature>
<name>W7L1H3_CYTFI</name>
<evidence type="ECO:0000313" key="2">
    <source>
        <dbReference type="EMBL" id="EWG08967.1"/>
    </source>
</evidence>
<evidence type="ECO:0000259" key="1">
    <source>
        <dbReference type="PROSITE" id="PS51154"/>
    </source>
</evidence>
<comment type="caution">
    <text evidence="2">The sequence shown here is derived from an EMBL/GenBank/DDBJ whole genome shotgun (WGS) entry which is preliminary data.</text>
</comment>
<organism evidence="2 3">
    <name type="scientific">Cytobacillus firmus DS1</name>
    <dbReference type="NCBI Taxonomy" id="1307436"/>
    <lineage>
        <taxon>Bacteria</taxon>
        <taxon>Bacillati</taxon>
        <taxon>Bacillota</taxon>
        <taxon>Bacilli</taxon>
        <taxon>Bacillales</taxon>
        <taxon>Bacillaceae</taxon>
        <taxon>Cytobacillus</taxon>
    </lineage>
</organism>
<dbReference type="Pfam" id="PF01661">
    <property type="entry name" value="Macro"/>
    <property type="match status" value="1"/>
</dbReference>
<dbReference type="Proteomes" id="UP000019270">
    <property type="component" value="Unassembled WGS sequence"/>
</dbReference>
<dbReference type="RefSeq" id="WP_051488971.1">
    <property type="nucleotide sequence ID" value="NZ_APVL01000025.1"/>
</dbReference>
<dbReference type="PROSITE" id="PS51154">
    <property type="entry name" value="MACRO"/>
    <property type="match status" value="1"/>
</dbReference>
<reference evidence="2 3" key="2">
    <citation type="journal article" date="2016" name="Sci. Rep.">
        <title>A novel serine protease, Sep1, from Bacillus firmus DS-1 has nematicidal activity and degrades multiple intestinal-associated nematode proteins.</title>
        <authorList>
            <person name="Geng C."/>
            <person name="Nie X."/>
            <person name="Tang Z."/>
            <person name="Zhang Y."/>
            <person name="Lin J."/>
            <person name="Sun M."/>
            <person name="Peng D."/>
        </authorList>
    </citation>
    <scope>NUCLEOTIDE SEQUENCE [LARGE SCALE GENOMIC DNA]</scope>
    <source>
        <strain evidence="2 3">DS1</strain>
    </source>
</reference>
<proteinExistence type="predicted"/>
<accession>W7L1H3</accession>
<dbReference type="InterPro" id="IPR043472">
    <property type="entry name" value="Macro_dom-like"/>
</dbReference>
<reference evidence="3" key="1">
    <citation type="submission" date="2013-03" db="EMBL/GenBank/DDBJ databases">
        <title>Draft genome sequence of Bacillus firmus DS1.</title>
        <authorList>
            <person name="Peng D."/>
            <person name="Zhu L."/>
            <person name="Sun M."/>
        </authorList>
    </citation>
    <scope>NUCLEOTIDE SEQUENCE [LARGE SCALE GENOMIC DNA]</scope>
    <source>
        <strain evidence="3">DS1</strain>
    </source>
</reference>
<sequence length="134" mass="14598">MIEQLHGNLLDYKSDLLINAANGKGWMGGIFGRYVPLKGVADTIHYNDHSIEREAKIICRSRKICLGDIYITGSGRLGFKEGVLHAVTMLKPGQKADILTIEKCLNNICAFCVEKGIQSSTIPLLGTGTVFMAS</sequence>
<dbReference type="OrthoDB" id="9780211at2"/>
<dbReference type="Gene3D" id="3.40.220.10">
    <property type="entry name" value="Leucine Aminopeptidase, subunit E, domain 1"/>
    <property type="match status" value="1"/>
</dbReference>
<dbReference type="SUPFAM" id="SSF52949">
    <property type="entry name" value="Macro domain-like"/>
    <property type="match status" value="1"/>
</dbReference>
<dbReference type="PATRIC" id="fig|1307436.3.peg.4604"/>
<gene>
    <name evidence="2" type="ORF">PBF_21578</name>
</gene>
<dbReference type="eggNOG" id="COG2110">
    <property type="taxonomic scope" value="Bacteria"/>
</dbReference>
<evidence type="ECO:0000313" key="3">
    <source>
        <dbReference type="Proteomes" id="UP000019270"/>
    </source>
</evidence>
<dbReference type="InterPro" id="IPR002589">
    <property type="entry name" value="Macro_dom"/>
</dbReference>
<protein>
    <submittedName>
        <fullName evidence="2">Appr-1-p processing domain-containing protein</fullName>
    </submittedName>
</protein>
<dbReference type="AlphaFoldDB" id="W7L1H3"/>
<dbReference type="EMBL" id="APVL01000025">
    <property type="protein sequence ID" value="EWG08967.1"/>
    <property type="molecule type" value="Genomic_DNA"/>
</dbReference>